<reference evidence="2" key="1">
    <citation type="journal article" date="2020" name="MBio">
        <title>Horizontal gene transfer to a defensive symbiont with a reduced genome amongst a multipartite beetle microbiome.</title>
        <authorList>
            <person name="Waterworth S.C."/>
            <person name="Florez L.V."/>
            <person name="Rees E.R."/>
            <person name="Hertweck C."/>
            <person name="Kaltenpoth M."/>
            <person name="Kwan J.C."/>
        </authorList>
    </citation>
    <scope>NUCLEOTIDE SEQUENCE [LARGE SCALE GENOMIC DNA]</scope>
</reference>
<sequence length="75" mass="8129">MDAPKIGRVFCTAAGEQYCVSNVVTAADIDDPEVQPEFFLVYLVAGIDPNGGDGFEHELSNDEFEAWCEDNGVSL</sequence>
<dbReference type="Proteomes" id="UP000461670">
    <property type="component" value="Unassembled WGS sequence"/>
</dbReference>
<organism evidence="1 2">
    <name type="scientific">Paracidovorax wautersii</name>
    <dbReference type="NCBI Taxonomy" id="1177982"/>
    <lineage>
        <taxon>Bacteria</taxon>
        <taxon>Pseudomonadati</taxon>
        <taxon>Pseudomonadota</taxon>
        <taxon>Betaproteobacteria</taxon>
        <taxon>Burkholderiales</taxon>
        <taxon>Comamonadaceae</taxon>
        <taxon>Paracidovorax</taxon>
    </lineage>
</organism>
<name>A0A7V8FPP8_9BURK</name>
<dbReference type="EMBL" id="WNDQ01000017">
    <property type="protein sequence ID" value="KAF1021869.1"/>
    <property type="molecule type" value="Genomic_DNA"/>
</dbReference>
<evidence type="ECO:0000313" key="1">
    <source>
        <dbReference type="EMBL" id="KAF1021869.1"/>
    </source>
</evidence>
<comment type="caution">
    <text evidence="1">The sequence shown here is derived from an EMBL/GenBank/DDBJ whole genome shotgun (WGS) entry which is preliminary data.</text>
</comment>
<dbReference type="AlphaFoldDB" id="A0A7V8FPP8"/>
<proteinExistence type="predicted"/>
<gene>
    <name evidence="1" type="ORF">GAK30_01558</name>
</gene>
<evidence type="ECO:0000313" key="2">
    <source>
        <dbReference type="Proteomes" id="UP000461670"/>
    </source>
</evidence>
<protein>
    <submittedName>
        <fullName evidence="1">Uncharacterized protein</fullName>
    </submittedName>
</protein>
<accession>A0A7V8FPP8</accession>